<dbReference type="GO" id="GO:0045892">
    <property type="term" value="P:negative regulation of DNA-templated transcription"/>
    <property type="evidence" value="ECO:0007669"/>
    <property type="project" value="InterPro"/>
</dbReference>
<dbReference type="EMBL" id="AHYT01000009">
    <property type="protein sequence ID" value="EOT27966.1"/>
    <property type="molecule type" value="Genomic_DNA"/>
</dbReference>
<keyword evidence="6" id="KW-1185">Reference proteome</keyword>
<keyword evidence="2" id="KW-0805">Transcription regulation</keyword>
<evidence type="ECO:0000256" key="3">
    <source>
        <dbReference type="ARBA" id="ARBA00023125"/>
    </source>
</evidence>
<dbReference type="Proteomes" id="UP000014136">
    <property type="component" value="Unassembled WGS sequence"/>
</dbReference>
<evidence type="ECO:0000256" key="2">
    <source>
        <dbReference type="ARBA" id="ARBA00023015"/>
    </source>
</evidence>
<evidence type="ECO:0000313" key="5">
    <source>
        <dbReference type="EMBL" id="EOT27966.1"/>
    </source>
</evidence>
<dbReference type="PATRIC" id="fig|1139996.3.peg.1852"/>
<reference evidence="5 6" key="1">
    <citation type="submission" date="2013-03" db="EMBL/GenBank/DDBJ databases">
        <title>The Genome Sequence of Enterococcus saccharolyticus ATCC_43076 (Illumina only assembly).</title>
        <authorList>
            <consortium name="The Broad Institute Genomics Platform"/>
            <consortium name="The Broad Institute Genome Sequencing Center for Infectious Disease"/>
            <person name="Earl A."/>
            <person name="Russ C."/>
            <person name="Gilmore M."/>
            <person name="Surin D."/>
            <person name="Walker B."/>
            <person name="Young S."/>
            <person name="Zeng Q."/>
            <person name="Gargeya S."/>
            <person name="Fitzgerald M."/>
            <person name="Haas B."/>
            <person name="Abouelleil A."/>
            <person name="Allen A.W."/>
            <person name="Alvarado L."/>
            <person name="Arachchi H.M."/>
            <person name="Berlin A.M."/>
            <person name="Chapman S.B."/>
            <person name="Gainer-Dewar J."/>
            <person name="Goldberg J."/>
            <person name="Griggs A."/>
            <person name="Gujja S."/>
            <person name="Hansen M."/>
            <person name="Howarth C."/>
            <person name="Imamovic A."/>
            <person name="Ireland A."/>
            <person name="Larimer J."/>
            <person name="McCowan C."/>
            <person name="Murphy C."/>
            <person name="Pearson M."/>
            <person name="Poon T.W."/>
            <person name="Priest M."/>
            <person name="Roberts A."/>
            <person name="Saif S."/>
            <person name="Shea T."/>
            <person name="Sisk P."/>
            <person name="Sykes S."/>
            <person name="Wortman J."/>
            <person name="Nusbaum C."/>
            <person name="Birren B."/>
        </authorList>
    </citation>
    <scope>NUCLEOTIDE SEQUENCE [LARGE SCALE GENOMIC DNA]</scope>
    <source>
        <strain evidence="5 6">ATCC 43076</strain>
    </source>
</reference>
<dbReference type="InterPro" id="IPR014071">
    <property type="entry name" value="Cu_transp_CopY/TcrY"/>
</dbReference>
<dbReference type="SUPFAM" id="SSF46785">
    <property type="entry name" value="Winged helix' DNA-binding domain"/>
    <property type="match status" value="1"/>
</dbReference>
<dbReference type="STRING" id="41997.RV16_GL001128"/>
<evidence type="ECO:0000256" key="1">
    <source>
        <dbReference type="ARBA" id="ARBA00011046"/>
    </source>
</evidence>
<dbReference type="HOGENOM" id="CLU_119090_2_1_9"/>
<name>S0JLW5_9ENTE</name>
<gene>
    <name evidence="5" type="ORF">OMQ_01880</name>
</gene>
<dbReference type="InterPro" id="IPR036390">
    <property type="entry name" value="WH_DNA-bd_sf"/>
</dbReference>
<comment type="similarity">
    <text evidence="1">Belongs to the BlaI transcriptional regulatory family.</text>
</comment>
<dbReference type="AlphaFoldDB" id="S0JLW5"/>
<dbReference type="Pfam" id="PF03965">
    <property type="entry name" value="Penicillinase_R"/>
    <property type="match status" value="1"/>
</dbReference>
<comment type="caution">
    <text evidence="5">The sequence shown here is derived from an EMBL/GenBank/DDBJ whole genome shotgun (WGS) entry which is preliminary data.</text>
</comment>
<dbReference type="eggNOG" id="COG3682">
    <property type="taxonomic scope" value="Bacteria"/>
</dbReference>
<proteinExistence type="inferred from homology"/>
<sequence length="148" mass="16624">MSTINEPVKISDSEWEVMRVIWNNDQIDAATINELLSESKGWKIATIKTLLGRLVKKDVLHTEREGKKFLYSAKVSEAETVRSATENLFSHICARKAGQTIADLIAEVELTANDIQAIQEELAQKQPVKEIACNCIPGQCECKKEEHQ</sequence>
<dbReference type="PIRSF" id="PIRSF019455">
    <property type="entry name" value="CopR_AtkY"/>
    <property type="match status" value="1"/>
</dbReference>
<dbReference type="OrthoDB" id="1849040at2"/>
<protein>
    <submittedName>
        <fullName evidence="5">CopY/TcrY family copper transport repressor</fullName>
    </submittedName>
</protein>
<dbReference type="NCBIfam" id="TIGR02698">
    <property type="entry name" value="CopY_TcrY"/>
    <property type="match status" value="1"/>
</dbReference>
<evidence type="ECO:0000313" key="6">
    <source>
        <dbReference type="Proteomes" id="UP000014136"/>
    </source>
</evidence>
<keyword evidence="4" id="KW-0804">Transcription</keyword>
<dbReference type="RefSeq" id="WP_016175650.1">
    <property type="nucleotide sequence ID" value="NZ_KE136389.1"/>
</dbReference>
<dbReference type="InterPro" id="IPR036388">
    <property type="entry name" value="WH-like_DNA-bd_sf"/>
</dbReference>
<dbReference type="GO" id="GO:0003677">
    <property type="term" value="F:DNA binding"/>
    <property type="evidence" value="ECO:0007669"/>
    <property type="project" value="UniProtKB-KW"/>
</dbReference>
<organism evidence="5 6">
    <name type="scientific">Enterococcus saccharolyticus subsp. saccharolyticus ATCC 43076</name>
    <dbReference type="NCBI Taxonomy" id="1139996"/>
    <lineage>
        <taxon>Bacteria</taxon>
        <taxon>Bacillati</taxon>
        <taxon>Bacillota</taxon>
        <taxon>Bacilli</taxon>
        <taxon>Lactobacillales</taxon>
        <taxon>Enterococcaceae</taxon>
        <taxon>Enterococcus</taxon>
    </lineage>
</organism>
<accession>S0JLW5</accession>
<dbReference type="InterPro" id="IPR005650">
    <property type="entry name" value="BlaI_family"/>
</dbReference>
<dbReference type="Gene3D" id="1.10.10.10">
    <property type="entry name" value="Winged helix-like DNA-binding domain superfamily/Winged helix DNA-binding domain"/>
    <property type="match status" value="1"/>
</dbReference>
<evidence type="ECO:0000256" key="4">
    <source>
        <dbReference type="ARBA" id="ARBA00023163"/>
    </source>
</evidence>
<keyword evidence="3" id="KW-0238">DNA-binding</keyword>